<keyword evidence="3" id="KW-0812">Transmembrane</keyword>
<comment type="caution">
    <text evidence="7">The sequence shown here is derived from an EMBL/GenBank/DDBJ whole genome shotgun (WGS) entry which is preliminary data.</text>
</comment>
<accession>A0A8H3F3J3</accession>
<evidence type="ECO:0000256" key="2">
    <source>
        <dbReference type="ARBA" id="ARBA00006824"/>
    </source>
</evidence>
<evidence type="ECO:0000313" key="8">
    <source>
        <dbReference type="Proteomes" id="UP000664169"/>
    </source>
</evidence>
<gene>
    <name evidence="7" type="ORF">GOMPHAMPRED_000978</name>
</gene>
<dbReference type="PANTHER" id="PTHR11266:SF17">
    <property type="entry name" value="PROTEIN MPV17"/>
    <property type="match status" value="1"/>
</dbReference>
<keyword evidence="8" id="KW-1185">Reference proteome</keyword>
<evidence type="ECO:0000256" key="1">
    <source>
        <dbReference type="ARBA" id="ARBA00004141"/>
    </source>
</evidence>
<evidence type="ECO:0000256" key="6">
    <source>
        <dbReference type="RuleBase" id="RU363053"/>
    </source>
</evidence>
<evidence type="ECO:0000256" key="5">
    <source>
        <dbReference type="ARBA" id="ARBA00023136"/>
    </source>
</evidence>
<dbReference type="InterPro" id="IPR007248">
    <property type="entry name" value="Mpv17_PMP22"/>
</dbReference>
<name>A0A8H3F3J3_9LECA</name>
<reference evidence="7" key="1">
    <citation type="submission" date="2021-03" db="EMBL/GenBank/DDBJ databases">
        <authorList>
            <person name="Tagirdzhanova G."/>
        </authorList>
    </citation>
    <scope>NUCLEOTIDE SEQUENCE</scope>
</reference>
<dbReference type="AlphaFoldDB" id="A0A8H3F3J3"/>
<dbReference type="Proteomes" id="UP000664169">
    <property type="component" value="Unassembled WGS sequence"/>
</dbReference>
<organism evidence="7 8">
    <name type="scientific">Gomphillus americanus</name>
    <dbReference type="NCBI Taxonomy" id="1940652"/>
    <lineage>
        <taxon>Eukaryota</taxon>
        <taxon>Fungi</taxon>
        <taxon>Dikarya</taxon>
        <taxon>Ascomycota</taxon>
        <taxon>Pezizomycotina</taxon>
        <taxon>Lecanoromycetes</taxon>
        <taxon>OSLEUM clade</taxon>
        <taxon>Ostropomycetidae</taxon>
        <taxon>Ostropales</taxon>
        <taxon>Graphidaceae</taxon>
        <taxon>Gomphilloideae</taxon>
        <taxon>Gomphillus</taxon>
    </lineage>
</organism>
<dbReference type="Pfam" id="PF04117">
    <property type="entry name" value="Mpv17_PMP22"/>
    <property type="match status" value="1"/>
</dbReference>
<proteinExistence type="inferred from homology"/>
<dbReference type="PANTHER" id="PTHR11266">
    <property type="entry name" value="PEROXISOMAL MEMBRANE PROTEIN 2, PXMP2 MPV17"/>
    <property type="match status" value="1"/>
</dbReference>
<protein>
    <submittedName>
        <fullName evidence="7">Uncharacterized protein</fullName>
    </submittedName>
</protein>
<dbReference type="GO" id="GO:0016020">
    <property type="term" value="C:membrane"/>
    <property type="evidence" value="ECO:0007669"/>
    <property type="project" value="UniProtKB-SubCell"/>
</dbReference>
<keyword evidence="5" id="KW-0472">Membrane</keyword>
<dbReference type="GO" id="GO:0005739">
    <property type="term" value="C:mitochondrion"/>
    <property type="evidence" value="ECO:0007669"/>
    <property type="project" value="TreeGrafter"/>
</dbReference>
<evidence type="ECO:0000256" key="4">
    <source>
        <dbReference type="ARBA" id="ARBA00022989"/>
    </source>
</evidence>
<comment type="subcellular location">
    <subcellularLocation>
        <location evidence="1">Membrane</location>
        <topology evidence="1">Multi-pass membrane protein</topology>
    </subcellularLocation>
</comment>
<dbReference type="EMBL" id="CAJPDQ010000011">
    <property type="protein sequence ID" value="CAF9916379.1"/>
    <property type="molecule type" value="Genomic_DNA"/>
</dbReference>
<sequence length="186" mass="20834">MLGWYRTQLARRPFATQCITTAFLFGTGDVMAQQLVEKNGLDKHNYARTGRMIGYGGLVFGPAATQWYKLLQRIKFPSKNATIAARVLTDQTVFASCNLALFLSSMAWLEGADPKQRLNEKYVEALKKNWMVWPPVQTINFGFVPLQHQVLVVNVVSLGWNCYLSYVNSSGGAKDDFDDDKASSLP</sequence>
<keyword evidence="4" id="KW-1133">Transmembrane helix</keyword>
<evidence type="ECO:0000313" key="7">
    <source>
        <dbReference type="EMBL" id="CAF9916379.1"/>
    </source>
</evidence>
<comment type="similarity">
    <text evidence="2 6">Belongs to the peroxisomal membrane protein PXMP2/4 family.</text>
</comment>
<evidence type="ECO:0000256" key="3">
    <source>
        <dbReference type="ARBA" id="ARBA00022692"/>
    </source>
</evidence>
<dbReference type="OrthoDB" id="430207at2759"/>